<evidence type="ECO:0000313" key="1">
    <source>
        <dbReference type="EnsemblPlants" id="TuG1812G0600002850.01.T03"/>
    </source>
</evidence>
<dbReference type="EnsemblPlants" id="TuG1812G0600002850.01.T02">
    <property type="protein sequence ID" value="TuG1812G0600002850.01.T02"/>
    <property type="gene ID" value="TuG1812G0600002850.01"/>
</dbReference>
<reference evidence="1" key="2">
    <citation type="submission" date="2018-03" db="EMBL/GenBank/DDBJ databases">
        <title>The Triticum urartu genome reveals the dynamic nature of wheat genome evolution.</title>
        <authorList>
            <person name="Ling H."/>
            <person name="Ma B."/>
            <person name="Shi X."/>
            <person name="Liu H."/>
            <person name="Dong L."/>
            <person name="Sun H."/>
            <person name="Cao Y."/>
            <person name="Gao Q."/>
            <person name="Zheng S."/>
            <person name="Li Y."/>
            <person name="Yu Y."/>
            <person name="Du H."/>
            <person name="Qi M."/>
            <person name="Li Y."/>
            <person name="Yu H."/>
            <person name="Cui Y."/>
            <person name="Wang N."/>
            <person name="Chen C."/>
            <person name="Wu H."/>
            <person name="Zhao Y."/>
            <person name="Zhang J."/>
            <person name="Li Y."/>
            <person name="Zhou W."/>
            <person name="Zhang B."/>
            <person name="Hu W."/>
            <person name="Eijk M."/>
            <person name="Tang J."/>
            <person name="Witsenboer H."/>
            <person name="Zhao S."/>
            <person name="Li Z."/>
            <person name="Zhang A."/>
            <person name="Wang D."/>
            <person name="Liang C."/>
        </authorList>
    </citation>
    <scope>NUCLEOTIDE SEQUENCE [LARGE SCALE GENOMIC DNA]</scope>
    <source>
        <strain evidence="1">cv. G1812</strain>
    </source>
</reference>
<sequence>MRFSQAVLTSSRRAASTREATKAGIESDSLCIVFSPSPLRFGLQIKQFSVFKGKVNSCSLKVGHNEEMDATALSHRPLGQHVIYPIPTMAPPQADSPHWEVFLGNHGHTIACIPLAISLCAYELGTSFLGMQLVRWWSSEMSVAPEDVSKSIAQSKGALRTATSILACIMLVRPWPFISQGVSCYVGFPVIWVWLAT</sequence>
<dbReference type="Gramene" id="TuG1812G0600002850.01.T01">
    <property type="protein sequence ID" value="TuG1812G0600002850.01.T01"/>
    <property type="gene ID" value="TuG1812G0600002850.01"/>
</dbReference>
<dbReference type="AlphaFoldDB" id="A0A8R7QTZ5"/>
<reference evidence="1" key="3">
    <citation type="submission" date="2022-06" db="UniProtKB">
        <authorList>
            <consortium name="EnsemblPlants"/>
        </authorList>
    </citation>
    <scope>IDENTIFICATION</scope>
</reference>
<accession>A0A8R7QTZ5</accession>
<organism evidence="1 2">
    <name type="scientific">Triticum urartu</name>
    <name type="common">Red wild einkorn</name>
    <name type="synonym">Crithodium urartu</name>
    <dbReference type="NCBI Taxonomy" id="4572"/>
    <lineage>
        <taxon>Eukaryota</taxon>
        <taxon>Viridiplantae</taxon>
        <taxon>Streptophyta</taxon>
        <taxon>Embryophyta</taxon>
        <taxon>Tracheophyta</taxon>
        <taxon>Spermatophyta</taxon>
        <taxon>Magnoliopsida</taxon>
        <taxon>Liliopsida</taxon>
        <taxon>Poales</taxon>
        <taxon>Poaceae</taxon>
        <taxon>BOP clade</taxon>
        <taxon>Pooideae</taxon>
        <taxon>Triticodae</taxon>
        <taxon>Triticeae</taxon>
        <taxon>Triticinae</taxon>
        <taxon>Triticum</taxon>
    </lineage>
</organism>
<dbReference type="EnsemblPlants" id="TuG1812G0600002850.01.T01">
    <property type="protein sequence ID" value="TuG1812G0600002850.01.T01"/>
    <property type="gene ID" value="TuG1812G0600002850.01"/>
</dbReference>
<name>A0A8R7QTZ5_TRIUA</name>
<dbReference type="EnsemblPlants" id="TuG1812G0600002850.01.T03">
    <property type="protein sequence ID" value="TuG1812G0600002850.01.T03"/>
    <property type="gene ID" value="TuG1812G0600002850.01"/>
</dbReference>
<protein>
    <submittedName>
        <fullName evidence="1">Uncharacterized protein</fullName>
    </submittedName>
</protein>
<evidence type="ECO:0000313" key="2">
    <source>
        <dbReference type="Proteomes" id="UP000015106"/>
    </source>
</evidence>
<proteinExistence type="predicted"/>
<reference evidence="2" key="1">
    <citation type="journal article" date="2013" name="Nature">
        <title>Draft genome of the wheat A-genome progenitor Triticum urartu.</title>
        <authorList>
            <person name="Ling H.Q."/>
            <person name="Zhao S."/>
            <person name="Liu D."/>
            <person name="Wang J."/>
            <person name="Sun H."/>
            <person name="Zhang C."/>
            <person name="Fan H."/>
            <person name="Li D."/>
            <person name="Dong L."/>
            <person name="Tao Y."/>
            <person name="Gao C."/>
            <person name="Wu H."/>
            <person name="Li Y."/>
            <person name="Cui Y."/>
            <person name="Guo X."/>
            <person name="Zheng S."/>
            <person name="Wang B."/>
            <person name="Yu K."/>
            <person name="Liang Q."/>
            <person name="Yang W."/>
            <person name="Lou X."/>
            <person name="Chen J."/>
            <person name="Feng M."/>
            <person name="Jian J."/>
            <person name="Zhang X."/>
            <person name="Luo G."/>
            <person name="Jiang Y."/>
            <person name="Liu J."/>
            <person name="Wang Z."/>
            <person name="Sha Y."/>
            <person name="Zhang B."/>
            <person name="Wu H."/>
            <person name="Tang D."/>
            <person name="Shen Q."/>
            <person name="Xue P."/>
            <person name="Zou S."/>
            <person name="Wang X."/>
            <person name="Liu X."/>
            <person name="Wang F."/>
            <person name="Yang Y."/>
            <person name="An X."/>
            <person name="Dong Z."/>
            <person name="Zhang K."/>
            <person name="Zhang X."/>
            <person name="Luo M.C."/>
            <person name="Dvorak J."/>
            <person name="Tong Y."/>
            <person name="Wang J."/>
            <person name="Yang H."/>
            <person name="Li Z."/>
            <person name="Wang D."/>
            <person name="Zhang A."/>
            <person name="Wang J."/>
        </authorList>
    </citation>
    <scope>NUCLEOTIDE SEQUENCE</scope>
    <source>
        <strain evidence="2">cv. G1812</strain>
    </source>
</reference>
<keyword evidence="2" id="KW-1185">Reference proteome</keyword>
<dbReference type="Gramene" id="TuG1812G0600002850.01.T02">
    <property type="protein sequence ID" value="TuG1812G0600002850.01.T02"/>
    <property type="gene ID" value="TuG1812G0600002850.01"/>
</dbReference>
<dbReference type="Gramene" id="TuG1812G0600002850.01.T03">
    <property type="protein sequence ID" value="TuG1812G0600002850.01.T03"/>
    <property type="gene ID" value="TuG1812G0600002850.01"/>
</dbReference>
<dbReference type="Proteomes" id="UP000015106">
    <property type="component" value="Chromosome 6"/>
</dbReference>